<keyword evidence="1" id="KW-0812">Transmembrane</keyword>
<organism evidence="2 3">
    <name type="scientific">Meridianimarinicoccus marinus</name>
    <dbReference type="NCBI Taxonomy" id="3231483"/>
    <lineage>
        <taxon>Bacteria</taxon>
        <taxon>Pseudomonadati</taxon>
        <taxon>Pseudomonadota</taxon>
        <taxon>Alphaproteobacteria</taxon>
        <taxon>Rhodobacterales</taxon>
        <taxon>Paracoccaceae</taxon>
        <taxon>Meridianimarinicoccus</taxon>
    </lineage>
</organism>
<keyword evidence="3" id="KW-1185">Reference proteome</keyword>
<evidence type="ECO:0000313" key="3">
    <source>
        <dbReference type="Proteomes" id="UP001553161"/>
    </source>
</evidence>
<reference evidence="2 3" key="1">
    <citation type="submission" date="2024-07" db="EMBL/GenBank/DDBJ databases">
        <authorList>
            <person name="Kang M."/>
        </authorList>
    </citation>
    <scope>NUCLEOTIDE SEQUENCE [LARGE SCALE GENOMIC DNA]</scope>
    <source>
        <strain evidence="2 3">DFM31</strain>
    </source>
</reference>
<feature type="transmembrane region" description="Helical" evidence="1">
    <location>
        <begin position="208"/>
        <end position="229"/>
    </location>
</feature>
<keyword evidence="1" id="KW-0472">Membrane</keyword>
<proteinExistence type="predicted"/>
<evidence type="ECO:0008006" key="4">
    <source>
        <dbReference type="Google" id="ProtNLM"/>
    </source>
</evidence>
<protein>
    <recommendedName>
        <fullName evidence="4">PEP-CTERM sorting domain-containing protein</fullName>
    </recommendedName>
</protein>
<accession>A0ABV3L9S2</accession>
<gene>
    <name evidence="2" type="ORF">AB0T83_13575</name>
</gene>
<dbReference type="RefSeq" id="WP_366193691.1">
    <property type="nucleotide sequence ID" value="NZ_JBFBVU010000018.1"/>
</dbReference>
<comment type="caution">
    <text evidence="2">The sequence shown here is derived from an EMBL/GenBank/DDBJ whole genome shotgun (WGS) entry which is preliminary data.</text>
</comment>
<keyword evidence="1" id="KW-1133">Transmembrane helix</keyword>
<sequence length="268" mass="28485">MRCFTIGGGLGIAAAVMVWLSPAGAATRVDAIRMVFQDFAYKSNFWAGVMPTATEGGAPPISRIELNFHLTYRTPLDQAFAFGLRQPAVSRVRTLIQTADIAGLSVSGARVSRSGMTQALVIQSGAGFGLRGGVEIFTAASGATTPLARVAFTLPGLFNIDPLTGTETASYDYNSPRSFDAPRYEAASLSGASFQVQRSFVSSTLGPVPVPGALVSGISGLAALTGLGWGRARRLRRRDAGRKRPWRDRRTVSGARAFPSWSRGGRRR</sequence>
<name>A0ABV3L9S2_9RHOB</name>
<dbReference type="Proteomes" id="UP001553161">
    <property type="component" value="Unassembled WGS sequence"/>
</dbReference>
<evidence type="ECO:0000313" key="2">
    <source>
        <dbReference type="EMBL" id="MEV8467805.1"/>
    </source>
</evidence>
<dbReference type="EMBL" id="JBFBVU010000018">
    <property type="protein sequence ID" value="MEV8467805.1"/>
    <property type="molecule type" value="Genomic_DNA"/>
</dbReference>
<evidence type="ECO:0000256" key="1">
    <source>
        <dbReference type="SAM" id="Phobius"/>
    </source>
</evidence>